<dbReference type="RefSeq" id="XP_001220586.1">
    <property type="nucleotide sequence ID" value="XM_001220585.1"/>
</dbReference>
<gene>
    <name evidence="5" type="ORF">CHGG_01365</name>
</gene>
<evidence type="ECO:0000313" key="6">
    <source>
        <dbReference type="Proteomes" id="UP000001056"/>
    </source>
</evidence>
<proteinExistence type="inferred from homology"/>
<protein>
    <submittedName>
        <fullName evidence="5">Uncharacterized protein</fullName>
    </submittedName>
</protein>
<dbReference type="AlphaFoldDB" id="Q2HEI9"/>
<comment type="similarity">
    <text evidence="2">Belongs to the glycosyl hydrolases 36 family.</text>
</comment>
<keyword evidence="3" id="KW-0119">Carbohydrate metabolism</keyword>
<dbReference type="Pfam" id="PF05691">
    <property type="entry name" value="Raffinose_syn"/>
    <property type="match status" value="2"/>
</dbReference>
<dbReference type="InterPro" id="IPR013785">
    <property type="entry name" value="Aldolase_TIM"/>
</dbReference>
<evidence type="ECO:0000256" key="4">
    <source>
        <dbReference type="ARBA" id="ARBA00049426"/>
    </source>
</evidence>
<organism evidence="5 6">
    <name type="scientific">Chaetomium globosum (strain ATCC 6205 / CBS 148.51 / DSM 1962 / NBRC 6347 / NRRL 1970)</name>
    <name type="common">Soil fungus</name>
    <dbReference type="NCBI Taxonomy" id="306901"/>
    <lineage>
        <taxon>Eukaryota</taxon>
        <taxon>Fungi</taxon>
        <taxon>Dikarya</taxon>
        <taxon>Ascomycota</taxon>
        <taxon>Pezizomycotina</taxon>
        <taxon>Sordariomycetes</taxon>
        <taxon>Sordariomycetidae</taxon>
        <taxon>Sordariales</taxon>
        <taxon>Chaetomiaceae</taxon>
        <taxon>Chaetomium</taxon>
    </lineage>
</organism>
<reference evidence="6" key="1">
    <citation type="journal article" date="2015" name="Genome Announc.">
        <title>Draft genome sequence of the cellulolytic fungus Chaetomium globosum.</title>
        <authorList>
            <person name="Cuomo C.A."/>
            <person name="Untereiner W.A."/>
            <person name="Ma L.-J."/>
            <person name="Grabherr M."/>
            <person name="Birren B.W."/>
        </authorList>
    </citation>
    <scope>NUCLEOTIDE SEQUENCE [LARGE SCALE GENOMIC DNA]</scope>
    <source>
        <strain evidence="6">ATCC 6205 / CBS 148.51 / DSM 1962 / NBRC 6347 / NRRL 1970</strain>
    </source>
</reference>
<dbReference type="PANTHER" id="PTHR31268">
    <property type="match status" value="1"/>
</dbReference>
<dbReference type="Gene3D" id="3.20.20.70">
    <property type="entry name" value="Aldolase class I"/>
    <property type="match status" value="1"/>
</dbReference>
<dbReference type="OMA" id="AGWSNEV"/>
<dbReference type="EMBL" id="CH408029">
    <property type="protein sequence ID" value="EAQ93130.1"/>
    <property type="molecule type" value="Genomic_DNA"/>
</dbReference>
<sequence length="1029" mass="113779">MTAFIAAYPPLGQVTQLQDGDVTFHVVLEVPCELKAEPWQLTLWSLNGDGSEWVETECILSQPDGQPTDLHQPAGTTERLYFTAKLVVRSSLTFTIKFRRRTGAEEWRWVRDEQHSDDGVVVINQKPTREGDPEQLPDLIPNLNPDLKWKSHLSQTPRTRLWSIEADVEGAKGHESTFHQTPVGIPWGRFLRWFALVRTSTPWLAPRQGKSEFGPDKDALLCSFLSAQGKHMVFLGMSGINDVTTLFRGGDSGGLTLHIRSDNAEPATGTALAAIGDDFESTIAAVMYHARSLVMGTSASATQTVAETIPKGDVGAQWYENWYDGLGYCTWNSLGQKLTEEKVLKALDTLAENNIRISNLIIDDNWQDIDYRGDGQWQYGWNDFEAEPKAFPRGLKALVSDIRSKHKNIRYIAVWHALLGYWGGLSPSGPLSKRYKTIQVTRDDPEKSQLPINNTMTIIAPSSIQTFYNDFYTFLTTSGIDGVKTDAQYMLDTLPHPPTRRALTKPYLDAWTSASLRHFSGHVTSCMSLTPPTLFHSLLPHTRPTIACRISDDFFPGVPPAHPWHVFAAAHNALLAQHLNVVPDWDMFQTTTRHDGDGDDGGESSWATFHAAARCVGGGPVCLTDVPGRHDLALLKAVSGPTPRGKTVVFRPSVPGRAMDVYNEYRGGGDGAAAAALLKVGAYHGRAGTGTGIVGVFNVRVGGVVTEVLPLGRFPGVGGAEAGGGYVVRSHATGRVTRPLEVGSPAAMLTVSLGGKGCDVFCAYPLHAVQSRTRGEVLLANLGLVGKMTGCAAVLRTVFEVRENGRMVVDATVKALGVLGIYISALPELSLNDDFMVTIQGQPIPPHTASVSKQDEHVLDVDIETAWNEMGLESGWANEVQVKVYFALEKRHHLMKEEDFPTWPDNLISALKRADLHDHILREVPEPADNAEKEKWKKDRAAVDNCIQKTVPHQVVWTTLKTMGWDITEQNPKSTLDKLTQYFDDEDSHEANYSLCRELFTIKRENYNKFSAFQHRLNYFRQRLDQTKG</sequence>
<dbReference type="InterPro" id="IPR008811">
    <property type="entry name" value="Glycosyl_hydrolases_36"/>
</dbReference>
<dbReference type="eggNOG" id="ENOG502QPVE">
    <property type="taxonomic scope" value="Eukaryota"/>
</dbReference>
<dbReference type="VEuPathDB" id="FungiDB:CHGG_01365"/>
<dbReference type="InterPro" id="IPR017853">
    <property type="entry name" value="GH"/>
</dbReference>
<comment type="catalytic activity">
    <reaction evidence="1">
        <text>Hydrolysis of terminal, non-reducing alpha-D-galactose residues in alpha-D-galactosides, including galactose oligosaccharides, galactomannans and galactolipids.</text>
        <dbReference type="EC" id="3.2.1.22"/>
    </reaction>
</comment>
<dbReference type="InParanoid" id="Q2HEI9"/>
<keyword evidence="6" id="KW-1185">Reference proteome</keyword>
<dbReference type="PANTHER" id="PTHR31268:SF32">
    <property type="entry name" value="GALACTINOL--SUCROSE GALACTOSYLTRANSFERASE 2-RELATED"/>
    <property type="match status" value="1"/>
</dbReference>
<name>Q2HEI9_CHAGB</name>
<dbReference type="GeneID" id="4387020"/>
<evidence type="ECO:0000256" key="1">
    <source>
        <dbReference type="ARBA" id="ARBA00001255"/>
    </source>
</evidence>
<dbReference type="GO" id="GO:0004557">
    <property type="term" value="F:alpha-galactosidase activity"/>
    <property type="evidence" value="ECO:0007669"/>
    <property type="project" value="UniProtKB-EC"/>
</dbReference>
<dbReference type="GO" id="GO:0047274">
    <property type="term" value="F:galactinol-sucrose galactosyltransferase activity"/>
    <property type="evidence" value="ECO:0007669"/>
    <property type="project" value="UniProtKB-EC"/>
</dbReference>
<evidence type="ECO:0000256" key="2">
    <source>
        <dbReference type="ARBA" id="ARBA00007240"/>
    </source>
</evidence>
<comment type="catalytic activity">
    <reaction evidence="4">
        <text>alpha-D-galactosyl-(1-&gt;3)-1D-myo-inositol + sucrose = raffinose + myo-inositol</text>
        <dbReference type="Rhea" id="RHEA:20161"/>
        <dbReference type="ChEBI" id="CHEBI:16634"/>
        <dbReference type="ChEBI" id="CHEBI:17268"/>
        <dbReference type="ChEBI" id="CHEBI:17505"/>
        <dbReference type="ChEBI" id="CHEBI:17992"/>
        <dbReference type="EC" id="2.4.1.82"/>
    </reaction>
</comment>
<evidence type="ECO:0000256" key="3">
    <source>
        <dbReference type="ARBA" id="ARBA00023277"/>
    </source>
</evidence>
<dbReference type="HOGENOM" id="CLU_006630_0_0_1"/>
<evidence type="ECO:0000313" key="5">
    <source>
        <dbReference type="EMBL" id="EAQ93130.1"/>
    </source>
</evidence>
<dbReference type="SUPFAM" id="SSF51445">
    <property type="entry name" value="(Trans)glycosidases"/>
    <property type="match status" value="1"/>
</dbReference>
<accession>Q2HEI9</accession>
<dbReference type="OrthoDB" id="4664297at2759"/>
<dbReference type="Proteomes" id="UP000001056">
    <property type="component" value="Unassembled WGS sequence"/>
</dbReference>